<sequence>MGNLRHLKIAATVSKHLTSEMRKFVTAALVITLMQITSVLSAEDNDDQIIDSSAVFDMDYCCDEYKKCIYKIGRNRP</sequence>
<keyword evidence="2" id="KW-1185">Reference proteome</keyword>
<reference evidence="1" key="2">
    <citation type="submission" date="2020-06" db="EMBL/GenBank/DDBJ databases">
        <authorList>
            <person name="Sheffer M."/>
        </authorList>
    </citation>
    <scope>NUCLEOTIDE SEQUENCE</scope>
</reference>
<dbReference type="Proteomes" id="UP000807504">
    <property type="component" value="Unassembled WGS sequence"/>
</dbReference>
<evidence type="ECO:0000313" key="1">
    <source>
        <dbReference type="EMBL" id="KAF8794159.1"/>
    </source>
</evidence>
<comment type="caution">
    <text evidence="1">The sequence shown here is derived from an EMBL/GenBank/DDBJ whole genome shotgun (WGS) entry which is preliminary data.</text>
</comment>
<accession>A0A8T0FWY4</accession>
<name>A0A8T0FWY4_ARGBR</name>
<reference evidence="1" key="1">
    <citation type="journal article" date="2020" name="bioRxiv">
        <title>Chromosome-level reference genome of the European wasp spider Argiope bruennichi: a resource for studies on range expansion and evolutionary adaptation.</title>
        <authorList>
            <person name="Sheffer M.M."/>
            <person name="Hoppe A."/>
            <person name="Krehenwinkel H."/>
            <person name="Uhl G."/>
            <person name="Kuss A.W."/>
            <person name="Jensen L."/>
            <person name="Jensen C."/>
            <person name="Gillespie R.G."/>
            <person name="Hoff K.J."/>
            <person name="Prost S."/>
        </authorList>
    </citation>
    <scope>NUCLEOTIDE SEQUENCE</scope>
</reference>
<dbReference type="EMBL" id="JABXBU010000002">
    <property type="protein sequence ID" value="KAF8794159.1"/>
    <property type="molecule type" value="Genomic_DNA"/>
</dbReference>
<organism evidence="1 2">
    <name type="scientific">Argiope bruennichi</name>
    <name type="common">Wasp spider</name>
    <name type="synonym">Aranea bruennichi</name>
    <dbReference type="NCBI Taxonomy" id="94029"/>
    <lineage>
        <taxon>Eukaryota</taxon>
        <taxon>Metazoa</taxon>
        <taxon>Ecdysozoa</taxon>
        <taxon>Arthropoda</taxon>
        <taxon>Chelicerata</taxon>
        <taxon>Arachnida</taxon>
        <taxon>Araneae</taxon>
        <taxon>Araneomorphae</taxon>
        <taxon>Entelegynae</taxon>
        <taxon>Araneoidea</taxon>
        <taxon>Araneidae</taxon>
        <taxon>Argiope</taxon>
    </lineage>
</organism>
<dbReference type="AlphaFoldDB" id="A0A8T0FWY4"/>
<proteinExistence type="predicted"/>
<gene>
    <name evidence="1" type="ORF">HNY73_002166</name>
</gene>
<protein>
    <submittedName>
        <fullName evidence="1">Uncharacterized protein</fullName>
    </submittedName>
</protein>
<evidence type="ECO:0000313" key="2">
    <source>
        <dbReference type="Proteomes" id="UP000807504"/>
    </source>
</evidence>